<dbReference type="Proteomes" id="UP001595693">
    <property type="component" value="Unassembled WGS sequence"/>
</dbReference>
<proteinExistence type="inferred from homology"/>
<accession>A0ABV8D692</accession>
<dbReference type="Pfam" id="PF03401">
    <property type="entry name" value="TctC"/>
    <property type="match status" value="1"/>
</dbReference>
<dbReference type="SUPFAM" id="SSF53850">
    <property type="entry name" value="Periplasmic binding protein-like II"/>
    <property type="match status" value="1"/>
</dbReference>
<comment type="similarity">
    <text evidence="1">Belongs to the UPF0065 (bug) family.</text>
</comment>
<comment type="caution">
    <text evidence="3">The sequence shown here is derived from an EMBL/GenBank/DDBJ whole genome shotgun (WGS) entry which is preliminary data.</text>
</comment>
<organism evidence="3 4">
    <name type="scientific">Acidovorax facilis</name>
    <dbReference type="NCBI Taxonomy" id="12917"/>
    <lineage>
        <taxon>Bacteria</taxon>
        <taxon>Pseudomonadati</taxon>
        <taxon>Pseudomonadota</taxon>
        <taxon>Betaproteobacteria</taxon>
        <taxon>Burkholderiales</taxon>
        <taxon>Comamonadaceae</taxon>
        <taxon>Acidovorax</taxon>
    </lineage>
</organism>
<evidence type="ECO:0000256" key="1">
    <source>
        <dbReference type="ARBA" id="ARBA00006987"/>
    </source>
</evidence>
<dbReference type="InterPro" id="IPR042100">
    <property type="entry name" value="Bug_dom1"/>
</dbReference>
<keyword evidence="2" id="KW-0732">Signal</keyword>
<dbReference type="PANTHER" id="PTHR42928:SF5">
    <property type="entry name" value="BLR1237 PROTEIN"/>
    <property type="match status" value="1"/>
</dbReference>
<dbReference type="PANTHER" id="PTHR42928">
    <property type="entry name" value="TRICARBOXYLATE-BINDING PROTEIN"/>
    <property type="match status" value="1"/>
</dbReference>
<dbReference type="InterPro" id="IPR005064">
    <property type="entry name" value="BUG"/>
</dbReference>
<dbReference type="PROSITE" id="PS51257">
    <property type="entry name" value="PROKAR_LIPOPROTEIN"/>
    <property type="match status" value="1"/>
</dbReference>
<sequence>MHRPTPSPTAIAHPLRRQHLMALAALAAAACLLPGKTVHAQAWPTKPVTIVVPFAAGGTTDVLARALGEKLSTALGQPVIVENRGGAGATIGADYVAKAAPDGYTLLMGAVHHTIATSVYKKLSYDFQKSFSPITTVALVPNVLAVSATTPAKEVKELVALIKTAPDKFSYGSNGAGTAQHLIGTQFSAAIGQPVLHVPYKGSGPLTTDLLGGQVSMSFDTITPVLPHIKAGKLRALAVTTAKRSSSLPDVPTLQEAGFAGFDIGTWFGVLAPARTPADVVSRLNAEMVKVIQSPDFKKRMQDIGAEPIGNTPAQMAEQIAGDTTRFAKLVADHKITTD</sequence>
<reference evidence="4" key="1">
    <citation type="journal article" date="2019" name="Int. J. Syst. Evol. Microbiol.">
        <title>The Global Catalogue of Microorganisms (GCM) 10K type strain sequencing project: providing services to taxonomists for standard genome sequencing and annotation.</title>
        <authorList>
            <consortium name="The Broad Institute Genomics Platform"/>
            <consortium name="The Broad Institute Genome Sequencing Center for Infectious Disease"/>
            <person name="Wu L."/>
            <person name="Ma J."/>
        </authorList>
    </citation>
    <scope>NUCLEOTIDE SEQUENCE [LARGE SCALE GENOMIC DNA]</scope>
    <source>
        <strain evidence="4">CCUG 2113</strain>
    </source>
</reference>
<dbReference type="PROSITE" id="PS51318">
    <property type="entry name" value="TAT"/>
    <property type="match status" value="1"/>
</dbReference>
<dbReference type="InterPro" id="IPR006311">
    <property type="entry name" value="TAT_signal"/>
</dbReference>
<dbReference type="RefSeq" id="WP_369801339.1">
    <property type="nucleotide sequence ID" value="NZ_JAMXAX010000079.1"/>
</dbReference>
<dbReference type="EMBL" id="JBHSAJ010000008">
    <property type="protein sequence ID" value="MFC3933898.1"/>
    <property type="molecule type" value="Genomic_DNA"/>
</dbReference>
<feature type="signal peptide" evidence="2">
    <location>
        <begin position="1"/>
        <end position="40"/>
    </location>
</feature>
<protein>
    <submittedName>
        <fullName evidence="3">Bug family tripartite tricarboxylate transporter substrate binding protein</fullName>
    </submittedName>
</protein>
<feature type="chain" id="PRO_5046791554" evidence="2">
    <location>
        <begin position="41"/>
        <end position="339"/>
    </location>
</feature>
<gene>
    <name evidence="3" type="ORF">ACFOW3_04585</name>
</gene>
<dbReference type="Gene3D" id="3.40.190.150">
    <property type="entry name" value="Bordetella uptake gene, domain 1"/>
    <property type="match status" value="1"/>
</dbReference>
<evidence type="ECO:0000313" key="4">
    <source>
        <dbReference type="Proteomes" id="UP001595693"/>
    </source>
</evidence>
<keyword evidence="4" id="KW-1185">Reference proteome</keyword>
<evidence type="ECO:0000256" key="2">
    <source>
        <dbReference type="SAM" id="SignalP"/>
    </source>
</evidence>
<evidence type="ECO:0000313" key="3">
    <source>
        <dbReference type="EMBL" id="MFC3933898.1"/>
    </source>
</evidence>
<dbReference type="Gene3D" id="3.40.190.10">
    <property type="entry name" value="Periplasmic binding protein-like II"/>
    <property type="match status" value="1"/>
</dbReference>
<dbReference type="CDD" id="cd13578">
    <property type="entry name" value="PBP2_Bug27"/>
    <property type="match status" value="1"/>
</dbReference>
<name>A0ABV8D692_9BURK</name>
<dbReference type="PIRSF" id="PIRSF017082">
    <property type="entry name" value="YflP"/>
    <property type="match status" value="1"/>
</dbReference>